<dbReference type="VEuPathDB" id="FungiDB:CC1G_15060"/>
<dbReference type="AlphaFoldDB" id="D6RP74"/>
<evidence type="ECO:0000313" key="2">
    <source>
        <dbReference type="Proteomes" id="UP000001861"/>
    </source>
</evidence>
<gene>
    <name evidence="1" type="ORF">CC1G_15060</name>
</gene>
<protein>
    <submittedName>
        <fullName evidence="1">Uncharacterized protein</fullName>
    </submittedName>
</protein>
<dbReference type="Proteomes" id="UP000001861">
    <property type="component" value="Unassembled WGS sequence"/>
</dbReference>
<name>D6RP74_COPC7</name>
<dbReference type="InParanoid" id="D6RP74"/>
<dbReference type="GeneID" id="9378117"/>
<dbReference type="HOGENOM" id="CLU_953203_0_0_1"/>
<accession>D6RP74</accession>
<sequence>MSFPYHSPLFSNPSDRRNYDPLRWQALQTLCESTNHVVDDFAFNNLIQCDTINPVLLRNYSYPEAYHWTVNTAQNVSTIALFDFPAMMVPLGEHSSLSTYFDFDFDPQKWDLDHVLSRRAIVECGLLEQDEYAPFPYIAKKRSADMMALLRKVYQTTEMIPANSETIAVPFWRSYINGPDVFRLESNPMFEVRQHASPSPLLTVSERHLRHLTDKCDLYRSIRNLNVVFTPPEVFYSNGSFLHPNDFLTVLKPKTVVWISSALCRVQNTDGIDHYKHRLLKLHVVPSNQVST</sequence>
<dbReference type="KEGG" id="cci:CC1G_15060"/>
<reference evidence="1 2" key="1">
    <citation type="journal article" date="2010" name="Proc. Natl. Acad. Sci. U.S.A.">
        <title>Insights into evolution of multicellular fungi from the assembled chromosomes of the mushroom Coprinopsis cinerea (Coprinus cinereus).</title>
        <authorList>
            <person name="Stajich J.E."/>
            <person name="Wilke S.K."/>
            <person name="Ahren D."/>
            <person name="Au C.H."/>
            <person name="Birren B.W."/>
            <person name="Borodovsky M."/>
            <person name="Burns C."/>
            <person name="Canback B."/>
            <person name="Casselton L.A."/>
            <person name="Cheng C.K."/>
            <person name="Deng J."/>
            <person name="Dietrich F.S."/>
            <person name="Fargo D.C."/>
            <person name="Farman M.L."/>
            <person name="Gathman A.C."/>
            <person name="Goldberg J."/>
            <person name="Guigo R."/>
            <person name="Hoegger P.J."/>
            <person name="Hooker J.B."/>
            <person name="Huggins A."/>
            <person name="James T.Y."/>
            <person name="Kamada T."/>
            <person name="Kilaru S."/>
            <person name="Kodira C."/>
            <person name="Kues U."/>
            <person name="Kupfer D."/>
            <person name="Kwan H.S."/>
            <person name="Lomsadze A."/>
            <person name="Li W."/>
            <person name="Lilly W.W."/>
            <person name="Ma L.J."/>
            <person name="Mackey A.J."/>
            <person name="Manning G."/>
            <person name="Martin F."/>
            <person name="Muraguchi H."/>
            <person name="Natvig D.O."/>
            <person name="Palmerini H."/>
            <person name="Ramesh M.A."/>
            <person name="Rehmeyer C.J."/>
            <person name="Roe B.A."/>
            <person name="Shenoy N."/>
            <person name="Stanke M."/>
            <person name="Ter-Hovhannisyan V."/>
            <person name="Tunlid A."/>
            <person name="Velagapudi R."/>
            <person name="Vision T.J."/>
            <person name="Zeng Q."/>
            <person name="Zolan M.E."/>
            <person name="Pukkila P.J."/>
        </authorList>
    </citation>
    <scope>NUCLEOTIDE SEQUENCE [LARGE SCALE GENOMIC DNA]</scope>
    <source>
        <strain evidence="2">Okayama-7 / 130 / ATCC MYA-4618 / FGSC 9003</strain>
    </source>
</reference>
<keyword evidence="2" id="KW-1185">Reference proteome</keyword>
<dbReference type="EMBL" id="AACS02000008">
    <property type="protein sequence ID" value="EFI27232.1"/>
    <property type="molecule type" value="Genomic_DNA"/>
</dbReference>
<comment type="caution">
    <text evidence="1">The sequence shown here is derived from an EMBL/GenBank/DDBJ whole genome shotgun (WGS) entry which is preliminary data.</text>
</comment>
<organism evidence="1 2">
    <name type="scientific">Coprinopsis cinerea (strain Okayama-7 / 130 / ATCC MYA-4618 / FGSC 9003)</name>
    <name type="common">Inky cap fungus</name>
    <name type="synonym">Hormographiella aspergillata</name>
    <dbReference type="NCBI Taxonomy" id="240176"/>
    <lineage>
        <taxon>Eukaryota</taxon>
        <taxon>Fungi</taxon>
        <taxon>Dikarya</taxon>
        <taxon>Basidiomycota</taxon>
        <taxon>Agaricomycotina</taxon>
        <taxon>Agaricomycetes</taxon>
        <taxon>Agaricomycetidae</taxon>
        <taxon>Agaricales</taxon>
        <taxon>Agaricineae</taxon>
        <taxon>Psathyrellaceae</taxon>
        <taxon>Coprinopsis</taxon>
    </lineage>
</organism>
<proteinExistence type="predicted"/>
<evidence type="ECO:0000313" key="1">
    <source>
        <dbReference type="EMBL" id="EFI27232.1"/>
    </source>
</evidence>
<dbReference type="RefSeq" id="XP_002910726.1">
    <property type="nucleotide sequence ID" value="XM_002910680.1"/>
</dbReference>